<protein>
    <submittedName>
        <fullName evidence="1">Uncharacterized protein</fullName>
    </submittedName>
</protein>
<dbReference type="AlphaFoldDB" id="A0A2N3QMP2"/>
<dbReference type="RefSeq" id="WP_101455031.1">
    <property type="nucleotide sequence ID" value="NZ_PCGY01000011.1"/>
</dbReference>
<gene>
    <name evidence="1" type="ORF">CQR47_0762</name>
</gene>
<reference evidence="1 2" key="1">
    <citation type="submission" date="2017-10" db="EMBL/GenBank/DDBJ databases">
        <title>Bifidobacterium genomics.</title>
        <authorList>
            <person name="Lugli G.A."/>
            <person name="Milani C."/>
            <person name="Mancabelli L."/>
        </authorList>
    </citation>
    <scope>NUCLEOTIDE SEQUENCE [LARGE SCALE GENOMIC DNA]</scope>
    <source>
        <strain evidence="1 2">1542B</strain>
    </source>
</reference>
<organism evidence="1 2">
    <name type="scientific">Bifidobacterium thermophilum</name>
    <dbReference type="NCBI Taxonomy" id="33905"/>
    <lineage>
        <taxon>Bacteria</taxon>
        <taxon>Bacillati</taxon>
        <taxon>Actinomycetota</taxon>
        <taxon>Actinomycetes</taxon>
        <taxon>Bifidobacteriales</taxon>
        <taxon>Bifidobacteriaceae</taxon>
        <taxon>Bifidobacterium</taxon>
    </lineage>
</organism>
<accession>A0A2N3QMP2</accession>
<evidence type="ECO:0000313" key="2">
    <source>
        <dbReference type="Proteomes" id="UP000233727"/>
    </source>
</evidence>
<name>A0A2N3QMP2_9BIFI</name>
<evidence type="ECO:0000313" key="1">
    <source>
        <dbReference type="EMBL" id="PKU92912.1"/>
    </source>
</evidence>
<sequence length="144" mass="16463">MTTDTTIPSMPRRRGQARLDTQHRLAATTRLTDITAIIHAHPGMRLDIDHDRYETRPALADLWTVWSGRFRHLADIDLDGIQITCRGFYAGGPTRPTEEKDITPADAFHDGWPAWDEYAFTLTAGPARLTYRYTDDEVQTLTRH</sequence>
<comment type="caution">
    <text evidence="1">The sequence shown here is derived from an EMBL/GenBank/DDBJ whole genome shotgun (WGS) entry which is preliminary data.</text>
</comment>
<dbReference type="Proteomes" id="UP000233727">
    <property type="component" value="Unassembled WGS sequence"/>
</dbReference>
<dbReference type="EMBL" id="PCGY01000011">
    <property type="protein sequence ID" value="PKU92912.1"/>
    <property type="molecule type" value="Genomic_DNA"/>
</dbReference>
<proteinExistence type="predicted"/>